<dbReference type="Pfam" id="PF13173">
    <property type="entry name" value="AAA_14"/>
    <property type="match status" value="1"/>
</dbReference>
<gene>
    <name evidence="3" type="ORF">EJK17_07665</name>
</gene>
<organism evidence="3 4">
    <name type="scientific">Lactobacillus xujianguonis</name>
    <dbReference type="NCBI Taxonomy" id="2495899"/>
    <lineage>
        <taxon>Bacteria</taxon>
        <taxon>Bacillati</taxon>
        <taxon>Bacillota</taxon>
        <taxon>Bacilli</taxon>
        <taxon>Lactobacillales</taxon>
        <taxon>Lactobacillaceae</taxon>
        <taxon>Lactobacillus</taxon>
    </lineage>
</organism>
<dbReference type="InterPro" id="IPR025420">
    <property type="entry name" value="DUF4143"/>
</dbReference>
<dbReference type="InterPro" id="IPR041682">
    <property type="entry name" value="AAA_14"/>
</dbReference>
<name>A0A437SU91_9LACO</name>
<keyword evidence="3" id="KW-0547">Nucleotide-binding</keyword>
<keyword evidence="3" id="KW-0067">ATP-binding</keyword>
<dbReference type="SUPFAM" id="SSF52540">
    <property type="entry name" value="P-loop containing nucleoside triphosphate hydrolases"/>
    <property type="match status" value="1"/>
</dbReference>
<reference evidence="3 4" key="1">
    <citation type="submission" date="2018-12" db="EMBL/GenBank/DDBJ databases">
        <authorList>
            <person name="Meng J."/>
        </authorList>
    </citation>
    <scope>NUCLEOTIDE SEQUENCE [LARGE SCALE GENOMIC DNA]</scope>
    <source>
        <strain evidence="3 4">HT111-2</strain>
    </source>
</reference>
<dbReference type="EMBL" id="RXIA01000020">
    <property type="protein sequence ID" value="RVU70387.1"/>
    <property type="molecule type" value="Genomic_DNA"/>
</dbReference>
<dbReference type="GO" id="GO:0005524">
    <property type="term" value="F:ATP binding"/>
    <property type="evidence" value="ECO:0007669"/>
    <property type="project" value="UniProtKB-KW"/>
</dbReference>
<dbReference type="RefSeq" id="WP_103661391.1">
    <property type="nucleotide sequence ID" value="NZ_ML136888.1"/>
</dbReference>
<proteinExistence type="predicted"/>
<evidence type="ECO:0000313" key="4">
    <source>
        <dbReference type="Proteomes" id="UP000288291"/>
    </source>
</evidence>
<accession>A0A437SU91</accession>
<dbReference type="AlphaFoldDB" id="A0A437SU91"/>
<dbReference type="Proteomes" id="UP000288291">
    <property type="component" value="Unassembled WGS sequence"/>
</dbReference>
<protein>
    <submittedName>
        <fullName evidence="3">ATP-binding protein</fullName>
    </submittedName>
</protein>
<evidence type="ECO:0000259" key="1">
    <source>
        <dbReference type="Pfam" id="PF13173"/>
    </source>
</evidence>
<dbReference type="PANTHER" id="PTHR33295:SF20">
    <property type="entry name" value="ATPASE"/>
    <property type="match status" value="1"/>
</dbReference>
<evidence type="ECO:0000313" key="3">
    <source>
        <dbReference type="EMBL" id="RVU70387.1"/>
    </source>
</evidence>
<dbReference type="PANTHER" id="PTHR33295">
    <property type="entry name" value="ATPASE"/>
    <property type="match status" value="1"/>
</dbReference>
<dbReference type="InterPro" id="IPR027417">
    <property type="entry name" value="P-loop_NTPase"/>
</dbReference>
<comment type="caution">
    <text evidence="3">The sequence shown here is derived from an EMBL/GenBank/DDBJ whole genome shotgun (WGS) entry which is preliminary data.</text>
</comment>
<feature type="domain" description="DUF4143" evidence="2">
    <location>
        <begin position="205"/>
        <end position="351"/>
    </location>
</feature>
<feature type="domain" description="AAA" evidence="1">
    <location>
        <begin position="22"/>
        <end position="150"/>
    </location>
</feature>
<sequence>MNLIPRPTYLNFLKTWKDKSVIKVVSGVRRCGKSTLFILFQNYLRKNGIKSENIIQMNFEQPEFMNITDSTEVYNYLKPKLTVSGMKYIFLDEIQHITHFEKIADALNTLADVDLYITGSNGYFMSGELATLLTGRFVELKMLPLSFKEYVTGYQEFYPNSNLSTAKMFNNYLRFGSFPFILQLNNEPLQIEQYLDGIFTSVVYRDVQTRLKVSDHLALEKIIRFLFDNVGNILSMRKIANTISNDGFKISPATVERYISALVDSLLIYRVPRFDIHGRDQLRTNEKYYIVDPGLRYHLIAGTKMDRGHVLENIIYLELLRRGEQVNVGALPKGEVDFVTKKGQEVCYYQVSESVIDPKTLTRELKPLQGIDDHYPKYLLTLDEIGAGENYQGIKQLNILDWLLS</sequence>
<evidence type="ECO:0000259" key="2">
    <source>
        <dbReference type="Pfam" id="PF13635"/>
    </source>
</evidence>
<keyword evidence="4" id="KW-1185">Reference proteome</keyword>
<dbReference type="Pfam" id="PF13635">
    <property type="entry name" value="DUF4143"/>
    <property type="match status" value="1"/>
</dbReference>